<dbReference type="PROSITE" id="PS51257">
    <property type="entry name" value="PROKAR_LIPOPROTEIN"/>
    <property type="match status" value="1"/>
</dbReference>
<dbReference type="OrthoDB" id="8685017at2"/>
<gene>
    <name evidence="1" type="ORF">BV912_02515</name>
</gene>
<evidence type="ECO:0008006" key="3">
    <source>
        <dbReference type="Google" id="ProtNLM"/>
    </source>
</evidence>
<dbReference type="RefSeq" id="WP_085358175.1">
    <property type="nucleotide sequence ID" value="NZ_MTAB01000004.1"/>
</dbReference>
<evidence type="ECO:0000313" key="2">
    <source>
        <dbReference type="Proteomes" id="UP000193303"/>
    </source>
</evidence>
<reference evidence="2" key="1">
    <citation type="submission" date="2017-01" db="EMBL/GenBank/DDBJ databases">
        <authorList>
            <person name="Mah S.A."/>
            <person name="Swanson W.J."/>
            <person name="Moy G.W."/>
            <person name="Vacquier V.D."/>
        </authorList>
    </citation>
    <scope>NUCLEOTIDE SEQUENCE [LARGE SCALE GENOMIC DNA]</scope>
    <source>
        <strain evidence="2">124861</strain>
    </source>
</reference>
<dbReference type="STRING" id="1931275.BV914_09810"/>
<dbReference type="Proteomes" id="UP000193303">
    <property type="component" value="Unassembled WGS sequence"/>
</dbReference>
<dbReference type="EMBL" id="MTAB01000004">
    <property type="protein sequence ID" value="OSI24233.1"/>
    <property type="molecule type" value="Genomic_DNA"/>
</dbReference>
<accession>A0A1X3DKD4</accession>
<sequence>MNKIIAAVLVACTLAACTGGVPKPSVVPDIAAESGTWFRLTEYDADGNMLQNSLLAVEKNAHMLRFVQTDALGAPLARQVLTQKGWRNDGFVMPNVPARRLFAAMLPVLSGNSAAPYPEMVRRKTENGECFQQYGRDVWCVKQADKGWQFVFPDQTKWAVVPIEE</sequence>
<proteinExistence type="predicted"/>
<protein>
    <recommendedName>
        <fullName evidence="3">Lipoprotein</fullName>
    </recommendedName>
</protein>
<organism evidence="1 2">
    <name type="scientific">Neisseria dumasiana</name>
    <dbReference type="NCBI Taxonomy" id="1931275"/>
    <lineage>
        <taxon>Bacteria</taxon>
        <taxon>Pseudomonadati</taxon>
        <taxon>Pseudomonadota</taxon>
        <taxon>Betaproteobacteria</taxon>
        <taxon>Neisseriales</taxon>
        <taxon>Neisseriaceae</taxon>
        <taxon>Neisseria</taxon>
    </lineage>
</organism>
<comment type="caution">
    <text evidence="1">The sequence shown here is derived from an EMBL/GenBank/DDBJ whole genome shotgun (WGS) entry which is preliminary data.</text>
</comment>
<evidence type="ECO:0000313" key="1">
    <source>
        <dbReference type="EMBL" id="OSI24233.1"/>
    </source>
</evidence>
<dbReference type="AlphaFoldDB" id="A0A1X3DKD4"/>
<name>A0A1X3DKD4_9NEIS</name>